<feature type="domain" description="HTH marR-type" evidence="4">
    <location>
        <begin position="12"/>
        <end position="147"/>
    </location>
</feature>
<dbReference type="GO" id="GO:0003677">
    <property type="term" value="F:DNA binding"/>
    <property type="evidence" value="ECO:0007669"/>
    <property type="project" value="UniProtKB-KW"/>
</dbReference>
<evidence type="ECO:0000256" key="3">
    <source>
        <dbReference type="ARBA" id="ARBA00023163"/>
    </source>
</evidence>
<evidence type="ECO:0000256" key="1">
    <source>
        <dbReference type="ARBA" id="ARBA00023015"/>
    </source>
</evidence>
<evidence type="ECO:0000256" key="2">
    <source>
        <dbReference type="ARBA" id="ARBA00023125"/>
    </source>
</evidence>
<keyword evidence="1" id="KW-0805">Transcription regulation</keyword>
<evidence type="ECO:0000313" key="5">
    <source>
        <dbReference type="EMBL" id="MBO1264874.1"/>
    </source>
</evidence>
<accession>A0A939H988</accession>
<dbReference type="RefSeq" id="WP_207599401.1">
    <property type="nucleotide sequence ID" value="NZ_JAFNJU010000005.1"/>
</dbReference>
<dbReference type="AlphaFoldDB" id="A0A939H988"/>
<name>A0A939H988_9CLOT</name>
<dbReference type="Proteomes" id="UP000664218">
    <property type="component" value="Unassembled WGS sequence"/>
</dbReference>
<reference evidence="5" key="1">
    <citation type="submission" date="2021-03" db="EMBL/GenBank/DDBJ databases">
        <title>Proteiniclasticum marinus sp. nov., isolated from tidal flat sediment.</title>
        <authorList>
            <person name="Namirimu T."/>
            <person name="Yang J.-A."/>
            <person name="Yang S.-H."/>
            <person name="Kim Y.-J."/>
            <person name="Kwon K.K."/>
        </authorList>
    </citation>
    <scope>NUCLEOTIDE SEQUENCE</scope>
    <source>
        <strain evidence="5">SCR006</strain>
    </source>
</reference>
<proteinExistence type="predicted"/>
<dbReference type="PANTHER" id="PTHR42756">
    <property type="entry name" value="TRANSCRIPTIONAL REGULATOR, MARR"/>
    <property type="match status" value="1"/>
</dbReference>
<keyword evidence="3" id="KW-0804">Transcription</keyword>
<dbReference type="PANTHER" id="PTHR42756:SF1">
    <property type="entry name" value="TRANSCRIPTIONAL REPRESSOR OF EMRAB OPERON"/>
    <property type="match status" value="1"/>
</dbReference>
<evidence type="ECO:0000259" key="4">
    <source>
        <dbReference type="PROSITE" id="PS50995"/>
    </source>
</evidence>
<dbReference type="GO" id="GO:0003700">
    <property type="term" value="F:DNA-binding transcription factor activity"/>
    <property type="evidence" value="ECO:0007669"/>
    <property type="project" value="InterPro"/>
</dbReference>
<evidence type="ECO:0000313" key="6">
    <source>
        <dbReference type="Proteomes" id="UP000664218"/>
    </source>
</evidence>
<dbReference type="InterPro" id="IPR036388">
    <property type="entry name" value="WH-like_DNA-bd_sf"/>
</dbReference>
<dbReference type="InterPro" id="IPR000835">
    <property type="entry name" value="HTH_MarR-typ"/>
</dbReference>
<dbReference type="PRINTS" id="PR00598">
    <property type="entry name" value="HTHMARR"/>
</dbReference>
<organism evidence="5 6">
    <name type="scientific">Proteiniclasticum aestuarii</name>
    <dbReference type="NCBI Taxonomy" id="2817862"/>
    <lineage>
        <taxon>Bacteria</taxon>
        <taxon>Bacillati</taxon>
        <taxon>Bacillota</taxon>
        <taxon>Clostridia</taxon>
        <taxon>Eubacteriales</taxon>
        <taxon>Clostridiaceae</taxon>
        <taxon>Proteiniclasticum</taxon>
    </lineage>
</organism>
<dbReference type="SMART" id="SM00347">
    <property type="entry name" value="HTH_MARR"/>
    <property type="match status" value="1"/>
</dbReference>
<protein>
    <submittedName>
        <fullName evidence="5">MarR family transcriptional regulator</fullName>
    </submittedName>
</protein>
<dbReference type="InterPro" id="IPR036390">
    <property type="entry name" value="WH_DNA-bd_sf"/>
</dbReference>
<comment type="caution">
    <text evidence="5">The sequence shown here is derived from an EMBL/GenBank/DDBJ whole genome shotgun (WGS) entry which is preliminary data.</text>
</comment>
<keyword evidence="6" id="KW-1185">Reference proteome</keyword>
<dbReference type="SUPFAM" id="SSF46785">
    <property type="entry name" value="Winged helix' DNA-binding domain"/>
    <property type="match status" value="1"/>
</dbReference>
<dbReference type="PROSITE" id="PS50995">
    <property type="entry name" value="HTH_MARR_2"/>
    <property type="match status" value="1"/>
</dbReference>
<sequence length="150" mass="17203">MDKNRNSYGKENDTNLKLLISLSRGLSNISRETMRNIKEYGITPSQFMVLEVLYHKGEMRVCDITEKILSTGGNMTVVINNLLKEEYIEKIPTPGDRRSYSVSITEKGEELIGALFPGHLEILAESMDGLTHEEKQEMIHLLKKMQRMQE</sequence>
<dbReference type="Pfam" id="PF01047">
    <property type="entry name" value="MarR"/>
    <property type="match status" value="1"/>
</dbReference>
<dbReference type="Gene3D" id="1.10.10.10">
    <property type="entry name" value="Winged helix-like DNA-binding domain superfamily/Winged helix DNA-binding domain"/>
    <property type="match status" value="1"/>
</dbReference>
<dbReference type="EMBL" id="JAFNJU010000005">
    <property type="protein sequence ID" value="MBO1264874.1"/>
    <property type="molecule type" value="Genomic_DNA"/>
</dbReference>
<gene>
    <name evidence="5" type="ORF">J3A84_07520</name>
</gene>
<keyword evidence="2" id="KW-0238">DNA-binding</keyword>